<dbReference type="CDD" id="cd03673">
    <property type="entry name" value="NUDIX_Ap6A_hydrolase"/>
    <property type="match status" value="1"/>
</dbReference>
<dbReference type="RefSeq" id="WP_308419931.1">
    <property type="nucleotide sequence ID" value="NZ_BMGL01000004.1"/>
</dbReference>
<accession>A0A916ZQU2</accession>
<dbReference type="EMBL" id="BMGL01000004">
    <property type="protein sequence ID" value="GGE09706.1"/>
    <property type="molecule type" value="Genomic_DNA"/>
</dbReference>
<protein>
    <recommendedName>
        <fullName evidence="3">Nudix hydrolase domain-containing protein</fullName>
    </recommendedName>
</protein>
<dbReference type="Proteomes" id="UP000599688">
    <property type="component" value="Unassembled WGS sequence"/>
</dbReference>
<dbReference type="InterPro" id="IPR015797">
    <property type="entry name" value="NUDIX_hydrolase-like_dom_sf"/>
</dbReference>
<dbReference type="PANTHER" id="PTHR43046">
    <property type="entry name" value="GDP-MANNOSE MANNOSYL HYDROLASE"/>
    <property type="match status" value="1"/>
</dbReference>
<dbReference type="Gene3D" id="3.90.79.10">
    <property type="entry name" value="Nucleoside Triphosphate Pyrophosphohydrolase"/>
    <property type="match status" value="1"/>
</dbReference>
<organism evidence="4 5">
    <name type="scientific">Psychroflexus salis</name>
    <dbReference type="NCBI Taxonomy" id="1526574"/>
    <lineage>
        <taxon>Bacteria</taxon>
        <taxon>Pseudomonadati</taxon>
        <taxon>Bacteroidota</taxon>
        <taxon>Flavobacteriia</taxon>
        <taxon>Flavobacteriales</taxon>
        <taxon>Flavobacteriaceae</taxon>
        <taxon>Psychroflexus</taxon>
    </lineage>
</organism>
<evidence type="ECO:0000256" key="1">
    <source>
        <dbReference type="ARBA" id="ARBA00001946"/>
    </source>
</evidence>
<dbReference type="Pfam" id="PF00293">
    <property type="entry name" value="NUDIX"/>
    <property type="match status" value="1"/>
</dbReference>
<dbReference type="SUPFAM" id="SSF55811">
    <property type="entry name" value="Nudix"/>
    <property type="match status" value="1"/>
</dbReference>
<gene>
    <name evidence="4" type="ORF">GCM10010831_09030</name>
</gene>
<proteinExistence type="predicted"/>
<dbReference type="InterPro" id="IPR000086">
    <property type="entry name" value="NUDIX_hydrolase_dom"/>
</dbReference>
<evidence type="ECO:0000313" key="5">
    <source>
        <dbReference type="Proteomes" id="UP000599688"/>
    </source>
</evidence>
<comment type="caution">
    <text evidence="4">The sequence shown here is derived from an EMBL/GenBank/DDBJ whole genome shotgun (WGS) entry which is preliminary data.</text>
</comment>
<keyword evidence="5" id="KW-1185">Reference proteome</keyword>
<dbReference type="PROSITE" id="PS51462">
    <property type="entry name" value="NUDIX"/>
    <property type="match status" value="1"/>
</dbReference>
<dbReference type="AlphaFoldDB" id="A0A916ZQU2"/>
<sequence length="205" mass="24306">MQMYKVFLNDLPIILSTTPNYGEKYTNFHIKKISLKWLIRQIKLGAVLYVNLYHTNEKKLIKQLRRKLKVITAAGGLVYNQKGEALFIYRNGKWDLPKGGKKRFEKVQDAAIREVEEETKVKNLEIDKFLQVTYHIMKRKGKYRLKETYWYKMKTSYTGELTPQMEEGITKVKWKNPTKTEKALEKSYANIKELFKDQTILESDI</sequence>
<reference evidence="4 5" key="1">
    <citation type="journal article" date="2014" name="Int. J. Syst. Evol. Microbiol.">
        <title>Complete genome sequence of Corynebacterium casei LMG S-19264T (=DSM 44701T), isolated from a smear-ripened cheese.</title>
        <authorList>
            <consortium name="US DOE Joint Genome Institute (JGI-PGF)"/>
            <person name="Walter F."/>
            <person name="Albersmeier A."/>
            <person name="Kalinowski J."/>
            <person name="Ruckert C."/>
        </authorList>
    </citation>
    <scope>NUCLEOTIDE SEQUENCE [LARGE SCALE GENOMIC DNA]</scope>
    <source>
        <strain evidence="4 5">CGMCC 1.12925</strain>
    </source>
</reference>
<evidence type="ECO:0000256" key="2">
    <source>
        <dbReference type="ARBA" id="ARBA00022801"/>
    </source>
</evidence>
<dbReference type="PANTHER" id="PTHR43046:SF14">
    <property type="entry name" value="MUTT_NUDIX FAMILY PROTEIN"/>
    <property type="match status" value="1"/>
</dbReference>
<comment type="cofactor">
    <cofactor evidence="1">
        <name>Mg(2+)</name>
        <dbReference type="ChEBI" id="CHEBI:18420"/>
    </cofactor>
</comment>
<feature type="domain" description="Nudix hydrolase" evidence="3">
    <location>
        <begin position="69"/>
        <end position="197"/>
    </location>
</feature>
<evidence type="ECO:0000259" key="3">
    <source>
        <dbReference type="PROSITE" id="PS51462"/>
    </source>
</evidence>
<keyword evidence="2" id="KW-0378">Hydrolase</keyword>
<dbReference type="GO" id="GO:0016787">
    <property type="term" value="F:hydrolase activity"/>
    <property type="evidence" value="ECO:0007669"/>
    <property type="project" value="UniProtKB-KW"/>
</dbReference>
<name>A0A916ZQU2_9FLAO</name>
<evidence type="ECO:0000313" key="4">
    <source>
        <dbReference type="EMBL" id="GGE09706.1"/>
    </source>
</evidence>